<dbReference type="NCBIfam" id="TIGR00479">
    <property type="entry name" value="rumA"/>
    <property type="match status" value="1"/>
</dbReference>
<organism evidence="5 6">
    <name type="scientific">Candidatus Uhrbacteria bacterium RIFOXYB2_FULL_57_15</name>
    <dbReference type="NCBI Taxonomy" id="1802422"/>
    <lineage>
        <taxon>Bacteria</taxon>
        <taxon>Candidatus Uhriibacteriota</taxon>
    </lineage>
</organism>
<evidence type="ECO:0000313" key="6">
    <source>
        <dbReference type="Proteomes" id="UP000176501"/>
    </source>
</evidence>
<dbReference type="GO" id="GO:0008173">
    <property type="term" value="F:RNA methyltransferase activity"/>
    <property type="evidence" value="ECO:0007669"/>
    <property type="project" value="InterPro"/>
</dbReference>
<dbReference type="InterPro" id="IPR010280">
    <property type="entry name" value="U5_MeTrfase_fam"/>
</dbReference>
<reference evidence="5 6" key="1">
    <citation type="journal article" date="2016" name="Nat. Commun.">
        <title>Thousands of microbial genomes shed light on interconnected biogeochemical processes in an aquifer system.</title>
        <authorList>
            <person name="Anantharaman K."/>
            <person name="Brown C.T."/>
            <person name="Hug L.A."/>
            <person name="Sharon I."/>
            <person name="Castelle C.J."/>
            <person name="Probst A.J."/>
            <person name="Thomas B.C."/>
            <person name="Singh A."/>
            <person name="Wilkins M.J."/>
            <person name="Karaoz U."/>
            <person name="Brodie E.L."/>
            <person name="Williams K.H."/>
            <person name="Hubbard S.S."/>
            <person name="Banfield J.F."/>
        </authorList>
    </citation>
    <scope>NUCLEOTIDE SEQUENCE [LARGE SCALE GENOMIC DNA]</scope>
</reference>
<proteinExistence type="inferred from homology"/>
<evidence type="ECO:0000256" key="3">
    <source>
        <dbReference type="ARBA" id="ARBA00022691"/>
    </source>
</evidence>
<evidence type="ECO:0000256" key="4">
    <source>
        <dbReference type="PROSITE-ProRule" id="PRU01024"/>
    </source>
</evidence>
<dbReference type="InterPro" id="IPR029063">
    <property type="entry name" value="SAM-dependent_MTases_sf"/>
</dbReference>
<feature type="active site" description="Nucleophile" evidence="4">
    <location>
        <position position="401"/>
    </location>
</feature>
<dbReference type="SUPFAM" id="SSF53335">
    <property type="entry name" value="S-adenosyl-L-methionine-dependent methyltransferases"/>
    <property type="match status" value="1"/>
</dbReference>
<dbReference type="PROSITE" id="PS01231">
    <property type="entry name" value="TRMA_2"/>
    <property type="match status" value="1"/>
</dbReference>
<feature type="binding site" evidence="4">
    <location>
        <position position="275"/>
    </location>
    <ligand>
        <name>S-adenosyl-L-methionine</name>
        <dbReference type="ChEBI" id="CHEBI:59789"/>
    </ligand>
</feature>
<feature type="binding site" evidence="4">
    <location>
        <position position="308"/>
    </location>
    <ligand>
        <name>S-adenosyl-L-methionine</name>
        <dbReference type="ChEBI" id="CHEBI:59789"/>
    </ligand>
</feature>
<keyword evidence="3 4" id="KW-0949">S-adenosyl-L-methionine</keyword>
<dbReference type="Gene3D" id="2.40.50.1070">
    <property type="match status" value="1"/>
</dbReference>
<dbReference type="Gene3D" id="3.40.50.150">
    <property type="entry name" value="Vaccinia Virus protein VP39"/>
    <property type="match status" value="1"/>
</dbReference>
<accession>A0A1F7W7Y1</accession>
<dbReference type="EMBL" id="MGFE01000020">
    <property type="protein sequence ID" value="OGL98488.1"/>
    <property type="molecule type" value="Genomic_DNA"/>
</dbReference>
<dbReference type="InterPro" id="IPR030391">
    <property type="entry name" value="MeTrfase_TrmA_CS"/>
</dbReference>
<gene>
    <name evidence="5" type="ORF">A2304_02235</name>
</gene>
<dbReference type="InterPro" id="IPR012340">
    <property type="entry name" value="NA-bd_OB-fold"/>
</dbReference>
<protein>
    <submittedName>
        <fullName evidence="5">23S rRNA (Uracil-5-)-methyltransferase RumA</fullName>
    </submittedName>
</protein>
<dbReference type="Proteomes" id="UP000176501">
    <property type="component" value="Unassembled WGS sequence"/>
</dbReference>
<comment type="similarity">
    <text evidence="4">Belongs to the class I-like SAM-binding methyltransferase superfamily. RNA M5U methyltransferase family.</text>
</comment>
<dbReference type="PROSITE" id="PS51687">
    <property type="entry name" value="SAM_MT_RNA_M5U"/>
    <property type="match status" value="1"/>
</dbReference>
<feature type="binding site" evidence="4">
    <location>
        <position position="331"/>
    </location>
    <ligand>
        <name>S-adenosyl-L-methionine</name>
        <dbReference type="ChEBI" id="CHEBI:59789"/>
    </ligand>
</feature>
<comment type="caution">
    <text evidence="5">The sequence shown here is derived from an EMBL/GenBank/DDBJ whole genome shotgun (WGS) entry which is preliminary data.</text>
</comment>
<keyword evidence="2 4" id="KW-0808">Transferase</keyword>
<dbReference type="GO" id="GO:0006396">
    <property type="term" value="P:RNA processing"/>
    <property type="evidence" value="ECO:0007669"/>
    <property type="project" value="InterPro"/>
</dbReference>
<dbReference type="PANTHER" id="PTHR11061:SF30">
    <property type="entry name" value="TRNA (URACIL(54)-C(5))-METHYLTRANSFERASE"/>
    <property type="match status" value="1"/>
</dbReference>
<dbReference type="CDD" id="cd02440">
    <property type="entry name" value="AdoMet_MTases"/>
    <property type="match status" value="1"/>
</dbReference>
<name>A0A1F7W7Y1_9BACT</name>
<evidence type="ECO:0000256" key="2">
    <source>
        <dbReference type="ARBA" id="ARBA00022679"/>
    </source>
</evidence>
<dbReference type="GO" id="GO:0032259">
    <property type="term" value="P:methylation"/>
    <property type="evidence" value="ECO:0007669"/>
    <property type="project" value="UniProtKB-KW"/>
</dbReference>
<dbReference type="SUPFAM" id="SSF50249">
    <property type="entry name" value="Nucleic acid-binding proteins"/>
    <property type="match status" value="1"/>
</dbReference>
<dbReference type="AlphaFoldDB" id="A0A1F7W7Y1"/>
<feature type="binding site" evidence="4">
    <location>
        <position position="374"/>
    </location>
    <ligand>
        <name>S-adenosyl-L-methionine</name>
        <dbReference type="ChEBI" id="CHEBI:59789"/>
    </ligand>
</feature>
<sequence>MKLLQSISGTIESLAADGSGIIPRTEGKPFLVYNTIPGETVNAILVKRTGEGHRARLDEVVVPSEDRVLPKCPFATECGGCKWQHMGYDRQLAEKLLRLRTTFDELGIPCSVDAIDPCPSQFYYRNRMDFVFGRNGELGLKLPDRWWATLDLNTCFLLSEESTNIVNDVRTWAKFTGLPFWNSKTHEGFFRYLVIREGKNTGERMVTLVTSDAAAMPEGLVDVIGDRATSVIHGINARMTDLSVSDAIVPLKGDPFIREKINDIAYKITPNAFFQTNSAMAAKLQDEVLRHCEKAIEPLSDPTILDLYCGSGFFSLALSHRFPRVKVIGIEENAEAIACANENAETNKALAEYFVSKSEDFDWAGYAPDVVIVDPPRAGMHPQVIETLLRAAPKTIVYISCKHERFAKEFNGTATGAPALSTRYRIAESTGLDLFPHTPHIEFVAKLERLD</sequence>
<evidence type="ECO:0000313" key="5">
    <source>
        <dbReference type="EMBL" id="OGL98488.1"/>
    </source>
</evidence>
<dbReference type="Pfam" id="PF05958">
    <property type="entry name" value="tRNA_U5-meth_tr"/>
    <property type="match status" value="1"/>
</dbReference>
<evidence type="ECO:0000256" key="1">
    <source>
        <dbReference type="ARBA" id="ARBA00022603"/>
    </source>
</evidence>
<keyword evidence="1 4" id="KW-0489">Methyltransferase</keyword>
<dbReference type="PANTHER" id="PTHR11061">
    <property type="entry name" value="RNA M5U METHYLTRANSFERASE"/>
    <property type="match status" value="1"/>
</dbReference>
<dbReference type="Gene3D" id="2.40.50.140">
    <property type="entry name" value="Nucleic acid-binding proteins"/>
    <property type="match status" value="1"/>
</dbReference>